<proteinExistence type="predicted"/>
<accession>A0ABY5NUB4</accession>
<evidence type="ECO:0000313" key="1">
    <source>
        <dbReference type="EMBL" id="UUV22125.1"/>
    </source>
</evidence>
<gene>
    <name evidence="1" type="ORF">NPX36_03515</name>
</gene>
<protein>
    <submittedName>
        <fullName evidence="1">IPExxxVDY family protein</fullName>
    </submittedName>
</protein>
<dbReference type="NCBIfam" id="NF033205">
    <property type="entry name" value="IPExxxVDY"/>
    <property type="match status" value="1"/>
</dbReference>
<keyword evidence="2" id="KW-1185">Reference proteome</keyword>
<reference evidence="1 2" key="1">
    <citation type="submission" date="2022-08" db="EMBL/GenBank/DDBJ databases">
        <title>Myroides zhujiangensis sp. nov., a novel bacterium isolated from sediment in the Pearl River Estuary.</title>
        <authorList>
            <person name="Cui L."/>
        </authorList>
    </citation>
    <scope>NUCLEOTIDE SEQUENCE [LARGE SCALE GENOMIC DNA]</scope>
    <source>
        <strain evidence="1 2">SCSIO 72103</strain>
    </source>
</reference>
<dbReference type="EMBL" id="CP102382">
    <property type="protein sequence ID" value="UUV22125.1"/>
    <property type="molecule type" value="Genomic_DNA"/>
</dbReference>
<dbReference type="InterPro" id="IPR047690">
    <property type="entry name" value="IPExxxVDY_fam"/>
</dbReference>
<name>A0ABY5NUB4_9FLAO</name>
<dbReference type="RefSeq" id="WP_257500042.1">
    <property type="nucleotide sequence ID" value="NZ_CP102382.1"/>
</dbReference>
<evidence type="ECO:0000313" key="2">
    <source>
        <dbReference type="Proteomes" id="UP001317001"/>
    </source>
</evidence>
<dbReference type="Proteomes" id="UP001317001">
    <property type="component" value="Chromosome"/>
</dbReference>
<organism evidence="1 2">
    <name type="scientific">Paenimyroides aestuarii</name>
    <dbReference type="NCBI Taxonomy" id="2968490"/>
    <lineage>
        <taxon>Bacteria</taxon>
        <taxon>Pseudomonadati</taxon>
        <taxon>Bacteroidota</taxon>
        <taxon>Flavobacteriia</taxon>
        <taxon>Flavobacteriales</taxon>
        <taxon>Flavobacteriaceae</taxon>
        <taxon>Paenimyroides</taxon>
    </lineage>
</organism>
<sequence>MVKKNTNEILHKLDFIDDADDETILIALKSNIPDYKMAYLLNRHLSVRFEKATDDISLTTDTGVAYFRTFAFQDTKNHLVWRLLENKSNHSENITEQPYSLFTNENTLFTATNYLVNEWKNIDFFILIENADLFFNPEELLEKLQDIKNLSTHFLVDWDSLSIKTQKNLIF</sequence>